<keyword evidence="2" id="KW-0547">Nucleotide-binding</keyword>
<dbReference type="RefSeq" id="WP_178367848.1">
    <property type="nucleotide sequence ID" value="NZ_JACADJ010000073.1"/>
</dbReference>
<dbReference type="Proteomes" id="UP000553343">
    <property type="component" value="Unassembled WGS sequence"/>
</dbReference>
<dbReference type="PANTHER" id="PTHR34825:SF1">
    <property type="entry name" value="AAA-ATPASE-LIKE DOMAIN-CONTAINING PROTEIN"/>
    <property type="match status" value="1"/>
</dbReference>
<dbReference type="GO" id="GO:0005524">
    <property type="term" value="F:ATP binding"/>
    <property type="evidence" value="ECO:0007669"/>
    <property type="project" value="UniProtKB-KW"/>
</dbReference>
<evidence type="ECO:0000259" key="1">
    <source>
        <dbReference type="Pfam" id="PF09820"/>
    </source>
</evidence>
<comment type="caution">
    <text evidence="2">The sequence shown here is derived from an EMBL/GenBank/DDBJ whole genome shotgun (WGS) entry which is preliminary data.</text>
</comment>
<dbReference type="Pfam" id="PF09820">
    <property type="entry name" value="AAA-ATPase_like"/>
    <property type="match status" value="1"/>
</dbReference>
<dbReference type="InterPro" id="IPR018631">
    <property type="entry name" value="AAA-ATPase-like_dom"/>
</dbReference>
<dbReference type="InterPro" id="IPR012547">
    <property type="entry name" value="PDDEXK_9"/>
</dbReference>
<dbReference type="PANTHER" id="PTHR34825">
    <property type="entry name" value="CONSERVED PROTEIN, WITH A WEAK D-GALACTARATE DEHYDRATASE/ALTRONATE HYDROLASE DOMAIN"/>
    <property type="match status" value="1"/>
</dbReference>
<accession>A0A850TG00</accession>
<name>A0A850TG00_9BACT</name>
<evidence type="ECO:0000313" key="2">
    <source>
        <dbReference type="EMBL" id="NWH06396.1"/>
    </source>
</evidence>
<gene>
    <name evidence="2" type="ORF">HXW94_15635</name>
</gene>
<sequence>MKKLPVGISNLKEIIEQGYAYVDKSRFVHDLAERGKYYFLSRPRRFGKSLFIDTLKEAFEGNKALFKRLWLYDNWDWKKRYPVIHISFAEGVLRNRDELDGKILTILDENQKRLGIACEYKDSVSSLFSGVIRESKEKYGFRTVVLIDEYDKPILDNIAEPKIAEEMRDGLKNLYSVIKGQDANIQFAFLTGVSKFSKVSLFSGLNNLIDISLDPEYSTSCGYSEEELTRVFSDHLKNKCREDIRKWYNGYSWLGEKVYNPFSILNYLRTGTFRNYWFETGTPSFLINLLKKNRYYIPGIEDIEASESLIGAFDIDFIEPENLLFQAGYLTIEQEQRVAGKIFYKLRYPNMEVKAGLSDYILNRYSHDRVRKEKVQLQIYRAFQENNPDVLNTIFQALFSSIPHDWYRKNKLSEYEGYYASVFYCYFTALGLDVTAEDTTSHGRIDMTVQMDGRIYIFEFKVVDVDKPKQTALNQIKQKGYADKYRGITDEIYLIGVEFDRGRRNITRFEWEHFSQG</sequence>
<dbReference type="AlphaFoldDB" id="A0A850TG00"/>
<dbReference type="Pfam" id="PF08011">
    <property type="entry name" value="PDDEXK_9"/>
    <property type="match status" value="1"/>
</dbReference>
<keyword evidence="2" id="KW-0067">ATP-binding</keyword>
<organism evidence="2 3">
    <name type="scientific">Desulfobacter latus</name>
    <dbReference type="NCBI Taxonomy" id="2292"/>
    <lineage>
        <taxon>Bacteria</taxon>
        <taxon>Pseudomonadati</taxon>
        <taxon>Thermodesulfobacteriota</taxon>
        <taxon>Desulfobacteria</taxon>
        <taxon>Desulfobacterales</taxon>
        <taxon>Desulfobacteraceae</taxon>
        <taxon>Desulfobacter</taxon>
    </lineage>
</organism>
<evidence type="ECO:0000313" key="3">
    <source>
        <dbReference type="Proteomes" id="UP000553343"/>
    </source>
</evidence>
<protein>
    <submittedName>
        <fullName evidence="2">ATP-binding protein</fullName>
    </submittedName>
</protein>
<reference evidence="2 3" key="1">
    <citation type="submission" date="2020-06" db="EMBL/GenBank/DDBJ databases">
        <title>High-quality draft genome of sulfate reducer Desulfobacter latus type strain AcrS2 isolated from marine sediment.</title>
        <authorList>
            <person name="Hoppe M."/>
            <person name="Larsen C.K."/>
            <person name="Marshall I.P.G."/>
            <person name="Schramm A."/>
            <person name="Marietou A.G."/>
        </authorList>
    </citation>
    <scope>NUCLEOTIDE SEQUENCE [LARGE SCALE GENOMIC DNA]</scope>
    <source>
        <strain evidence="2 3">AcRS2</strain>
    </source>
</reference>
<proteinExistence type="predicted"/>
<dbReference type="EMBL" id="JACADJ010000073">
    <property type="protein sequence ID" value="NWH06396.1"/>
    <property type="molecule type" value="Genomic_DNA"/>
</dbReference>
<keyword evidence="3" id="KW-1185">Reference proteome</keyword>
<feature type="domain" description="AAA-ATPase-like" evidence="1">
    <location>
        <begin position="5"/>
        <end position="202"/>
    </location>
</feature>